<dbReference type="Gene3D" id="2.115.10.20">
    <property type="entry name" value="Glycosyl hydrolase domain, family 43"/>
    <property type="match status" value="1"/>
</dbReference>
<dbReference type="SUPFAM" id="SSF75005">
    <property type="entry name" value="Arabinanase/levansucrase/invertase"/>
    <property type="match status" value="1"/>
</dbReference>
<dbReference type="AlphaFoldDB" id="A0A0C9VLH0"/>
<feature type="site" description="Important for catalytic activity, responsible for pKa modulation of the active site Glu and correct orientation of both the proton donor and substrate" evidence="5">
    <location>
        <position position="158"/>
    </location>
</feature>
<keyword evidence="10" id="KW-1185">Reference proteome</keyword>
<protein>
    <submittedName>
        <fullName evidence="9">Unplaced genomic scaffold SPHSTscaffold_86, whole genome shotgun sequence</fullName>
    </submittedName>
</protein>
<dbReference type="PANTHER" id="PTHR42812">
    <property type="entry name" value="BETA-XYLOSIDASE"/>
    <property type="match status" value="1"/>
</dbReference>
<name>A0A0C9VLH0_SPHS4</name>
<feature type="chain" id="PRO_5002204824" evidence="7">
    <location>
        <begin position="19"/>
        <end position="587"/>
    </location>
</feature>
<keyword evidence="2 6" id="KW-0378">Hydrolase</keyword>
<feature type="signal peptide" evidence="7">
    <location>
        <begin position="1"/>
        <end position="18"/>
    </location>
</feature>
<evidence type="ECO:0000313" key="10">
    <source>
        <dbReference type="Proteomes" id="UP000054279"/>
    </source>
</evidence>
<feature type="domain" description="Beta-xylosidase C-terminal Concanavalin A-like" evidence="8">
    <location>
        <begin position="358"/>
        <end position="580"/>
    </location>
</feature>
<dbReference type="InterPro" id="IPR013320">
    <property type="entry name" value="ConA-like_dom_sf"/>
</dbReference>
<comment type="similarity">
    <text evidence="1 6">Belongs to the glycosyl hydrolase 43 family.</text>
</comment>
<feature type="active site" description="Proton donor" evidence="4">
    <location>
        <position position="211"/>
    </location>
</feature>
<dbReference type="OrthoDB" id="2139957at2759"/>
<dbReference type="Gene3D" id="2.60.120.200">
    <property type="match status" value="1"/>
</dbReference>
<sequence>MFFPSFLIALVSGAAVLAASPQNSTFQNPLIPGFHPDPSCIFVPEWDDTFFCATSSFNAFPGIPVFASKDLQNMKQIGNVLNRPTQLPGLGTTNGSTSGIWAPSIRYHNGTFYLVTTMVYDNLAFDNISRWDNIIFKTTDPYADHWSDPVHFMFEGYDTSPFWDLDGKTYIVGSHEYKVFPMIQGFEIDLETGVSGPIMDLWPGTGGHAPEGPHMYYKDDYYYLMIAEGGTGVTHMETIARSRNLTGPFNSNPANPILTNANTTEYFQTVGHADIFQDSHGDWWTVALSTRSGPAHVYYPMGRETILTAAKWEEGEWPILSPVRGQETGPLPRPNKNVPGIGTWIGQPTDHLTFNPGTVLPKHFVYNRFPDTSAFTISPPGHPHNLRLIPSVLNLTTLDGLTAATPQTFVGRRQEHVEFTLNVTLDFDPKQEEEEAGITVFLSQTQHFDLGVVALSPEQAVAAGYKGDSMDNTPTLSQYVRLRTISPHSSALGSKDTQSHPGIFSIGDNDSRGIKLQIEAVNSTWYAFRYQAPSQTNWTTVGWGISSEVSGGFTGTILGMFATGNGVEGKDPAYFSDFLYAGNSSVF</sequence>
<dbReference type="EMBL" id="KN837161">
    <property type="protein sequence ID" value="KIJ38391.1"/>
    <property type="molecule type" value="Genomic_DNA"/>
</dbReference>
<evidence type="ECO:0000256" key="4">
    <source>
        <dbReference type="PIRSR" id="PIRSR606710-1"/>
    </source>
</evidence>
<dbReference type="Pfam" id="PF04616">
    <property type="entry name" value="Glyco_hydro_43"/>
    <property type="match status" value="1"/>
</dbReference>
<evidence type="ECO:0000256" key="6">
    <source>
        <dbReference type="RuleBase" id="RU361187"/>
    </source>
</evidence>
<dbReference type="InterPro" id="IPR023296">
    <property type="entry name" value="Glyco_hydro_beta-prop_sf"/>
</dbReference>
<evidence type="ECO:0000256" key="7">
    <source>
        <dbReference type="SAM" id="SignalP"/>
    </source>
</evidence>
<evidence type="ECO:0000313" key="9">
    <source>
        <dbReference type="EMBL" id="KIJ38391.1"/>
    </source>
</evidence>
<organism evidence="9 10">
    <name type="scientific">Sphaerobolus stellatus (strain SS14)</name>
    <dbReference type="NCBI Taxonomy" id="990650"/>
    <lineage>
        <taxon>Eukaryota</taxon>
        <taxon>Fungi</taxon>
        <taxon>Dikarya</taxon>
        <taxon>Basidiomycota</taxon>
        <taxon>Agaricomycotina</taxon>
        <taxon>Agaricomycetes</taxon>
        <taxon>Phallomycetidae</taxon>
        <taxon>Geastrales</taxon>
        <taxon>Sphaerobolaceae</taxon>
        <taxon>Sphaerobolus</taxon>
    </lineage>
</organism>
<reference evidence="9 10" key="1">
    <citation type="submission" date="2014-06" db="EMBL/GenBank/DDBJ databases">
        <title>Evolutionary Origins and Diversification of the Mycorrhizal Mutualists.</title>
        <authorList>
            <consortium name="DOE Joint Genome Institute"/>
            <consortium name="Mycorrhizal Genomics Consortium"/>
            <person name="Kohler A."/>
            <person name="Kuo A."/>
            <person name="Nagy L.G."/>
            <person name="Floudas D."/>
            <person name="Copeland A."/>
            <person name="Barry K.W."/>
            <person name="Cichocki N."/>
            <person name="Veneault-Fourrey C."/>
            <person name="LaButti K."/>
            <person name="Lindquist E.A."/>
            <person name="Lipzen A."/>
            <person name="Lundell T."/>
            <person name="Morin E."/>
            <person name="Murat C."/>
            <person name="Riley R."/>
            <person name="Ohm R."/>
            <person name="Sun H."/>
            <person name="Tunlid A."/>
            <person name="Henrissat B."/>
            <person name="Grigoriev I.V."/>
            <person name="Hibbett D.S."/>
            <person name="Martin F."/>
        </authorList>
    </citation>
    <scope>NUCLEOTIDE SEQUENCE [LARGE SCALE GENOMIC DNA]</scope>
    <source>
        <strain evidence="9 10">SS14</strain>
    </source>
</reference>
<dbReference type="InterPro" id="IPR051795">
    <property type="entry name" value="Glycosyl_Hydrlase_43"/>
</dbReference>
<dbReference type="Pfam" id="PF17851">
    <property type="entry name" value="GH43_C2"/>
    <property type="match status" value="1"/>
</dbReference>
<accession>A0A0C9VLH0</accession>
<dbReference type="InterPro" id="IPR006710">
    <property type="entry name" value="Glyco_hydro_43"/>
</dbReference>
<dbReference type="GO" id="GO:0004553">
    <property type="term" value="F:hydrolase activity, hydrolyzing O-glycosyl compounds"/>
    <property type="evidence" value="ECO:0007669"/>
    <property type="project" value="InterPro"/>
</dbReference>
<evidence type="ECO:0000256" key="2">
    <source>
        <dbReference type="ARBA" id="ARBA00022801"/>
    </source>
</evidence>
<dbReference type="SUPFAM" id="SSF49899">
    <property type="entry name" value="Concanavalin A-like lectins/glucanases"/>
    <property type="match status" value="1"/>
</dbReference>
<dbReference type="HOGENOM" id="CLU_016508_3_0_1"/>
<dbReference type="GO" id="GO:0005975">
    <property type="term" value="P:carbohydrate metabolic process"/>
    <property type="evidence" value="ECO:0007669"/>
    <property type="project" value="InterPro"/>
</dbReference>
<keyword evidence="3 6" id="KW-0326">Glycosidase</keyword>
<feature type="active site" description="Proton acceptor" evidence="4">
    <location>
        <position position="37"/>
    </location>
</feature>
<evidence type="ECO:0000256" key="5">
    <source>
        <dbReference type="PIRSR" id="PIRSR606710-2"/>
    </source>
</evidence>
<evidence type="ECO:0000256" key="1">
    <source>
        <dbReference type="ARBA" id="ARBA00009865"/>
    </source>
</evidence>
<evidence type="ECO:0000256" key="3">
    <source>
        <dbReference type="ARBA" id="ARBA00023295"/>
    </source>
</evidence>
<gene>
    <name evidence="9" type="ORF">M422DRAFT_69125</name>
</gene>
<dbReference type="InterPro" id="IPR041542">
    <property type="entry name" value="GH43_C2"/>
</dbReference>
<dbReference type="Proteomes" id="UP000054279">
    <property type="component" value="Unassembled WGS sequence"/>
</dbReference>
<dbReference type="CDD" id="cd18833">
    <property type="entry name" value="GH43_PcXyl-like"/>
    <property type="match status" value="1"/>
</dbReference>
<dbReference type="PANTHER" id="PTHR42812:SF17">
    <property type="entry name" value="BETA-XYLOSIDASE C-TERMINAL CONCANAVALIN A-LIKE DOMAIN-CONTAINING PROTEIN-RELATED"/>
    <property type="match status" value="1"/>
</dbReference>
<proteinExistence type="inferred from homology"/>
<evidence type="ECO:0000259" key="8">
    <source>
        <dbReference type="Pfam" id="PF17851"/>
    </source>
</evidence>
<keyword evidence="7" id="KW-0732">Signal</keyword>